<comment type="caution">
    <text evidence="1">The sequence shown here is derived from an EMBL/GenBank/DDBJ whole genome shotgun (WGS) entry which is preliminary data.</text>
</comment>
<gene>
    <name evidence="1" type="ORF">RPERSI_LOCUS31944</name>
</gene>
<proteinExistence type="predicted"/>
<accession>A0ACA9SMV7</accession>
<feature type="non-terminal residue" evidence="1">
    <location>
        <position position="79"/>
    </location>
</feature>
<name>A0ACA9SMV7_9GLOM</name>
<evidence type="ECO:0000313" key="1">
    <source>
        <dbReference type="EMBL" id="CAG8841584.1"/>
    </source>
</evidence>
<dbReference type="EMBL" id="CAJVQC010130841">
    <property type="protein sequence ID" value="CAG8841584.1"/>
    <property type="molecule type" value="Genomic_DNA"/>
</dbReference>
<keyword evidence="2" id="KW-1185">Reference proteome</keyword>
<organism evidence="1 2">
    <name type="scientific">Racocetra persica</name>
    <dbReference type="NCBI Taxonomy" id="160502"/>
    <lineage>
        <taxon>Eukaryota</taxon>
        <taxon>Fungi</taxon>
        <taxon>Fungi incertae sedis</taxon>
        <taxon>Mucoromycota</taxon>
        <taxon>Glomeromycotina</taxon>
        <taxon>Glomeromycetes</taxon>
        <taxon>Diversisporales</taxon>
        <taxon>Gigasporaceae</taxon>
        <taxon>Racocetra</taxon>
    </lineage>
</organism>
<feature type="non-terminal residue" evidence="1">
    <location>
        <position position="1"/>
    </location>
</feature>
<evidence type="ECO:0000313" key="2">
    <source>
        <dbReference type="Proteomes" id="UP000789920"/>
    </source>
</evidence>
<dbReference type="Proteomes" id="UP000789920">
    <property type="component" value="Unassembled WGS sequence"/>
</dbReference>
<protein>
    <submittedName>
        <fullName evidence="1">36389_t:CDS:1</fullName>
    </submittedName>
</protein>
<sequence length="79" mass="9375">NVRKRLGSEWDEIMIEERDIRRMNKEIILYNEGPVAGEVEDDQRKQLLELLRENLDLCAQDISELGRTDIIRYCIPTQD</sequence>
<reference evidence="1" key="1">
    <citation type="submission" date="2021-06" db="EMBL/GenBank/DDBJ databases">
        <authorList>
            <person name="Kallberg Y."/>
            <person name="Tangrot J."/>
            <person name="Rosling A."/>
        </authorList>
    </citation>
    <scope>NUCLEOTIDE SEQUENCE</scope>
    <source>
        <strain evidence="1">MA461A</strain>
    </source>
</reference>